<protein>
    <recommendedName>
        <fullName evidence="5">Carbohydrate-binding module family 19 domain-containing protein</fullName>
    </recommendedName>
</protein>
<evidence type="ECO:0008006" key="5">
    <source>
        <dbReference type="Google" id="ProtNLM"/>
    </source>
</evidence>
<reference evidence="3" key="1">
    <citation type="submission" date="2020-11" db="EMBL/GenBank/DDBJ databases">
        <authorList>
            <consortium name="DOE Joint Genome Institute"/>
            <person name="Ahrendt S."/>
            <person name="Riley R."/>
            <person name="Andreopoulos W."/>
            <person name="Labutti K."/>
            <person name="Pangilinan J."/>
            <person name="Ruiz-Duenas F.J."/>
            <person name="Barrasa J.M."/>
            <person name="Sanchez-Garcia M."/>
            <person name="Camarero S."/>
            <person name="Miyauchi S."/>
            <person name="Serrano A."/>
            <person name="Linde D."/>
            <person name="Babiker R."/>
            <person name="Drula E."/>
            <person name="Ayuso-Fernandez I."/>
            <person name="Pacheco R."/>
            <person name="Padilla G."/>
            <person name="Ferreira P."/>
            <person name="Barriuso J."/>
            <person name="Kellner H."/>
            <person name="Castanera R."/>
            <person name="Alfaro M."/>
            <person name="Ramirez L."/>
            <person name="Pisabarro A.G."/>
            <person name="Kuo A."/>
            <person name="Tritt A."/>
            <person name="Lipzen A."/>
            <person name="He G."/>
            <person name="Yan M."/>
            <person name="Ng V."/>
            <person name="Cullen D."/>
            <person name="Martin F."/>
            <person name="Rosso M.-N."/>
            <person name="Henrissat B."/>
            <person name="Hibbett D."/>
            <person name="Martinez A.T."/>
            <person name="Grigoriev I.V."/>
        </authorList>
    </citation>
    <scope>NUCLEOTIDE SEQUENCE</scope>
    <source>
        <strain evidence="3">CIRM-BRFM 674</strain>
    </source>
</reference>
<feature type="non-terminal residue" evidence="3">
    <location>
        <position position="331"/>
    </location>
</feature>
<evidence type="ECO:0000256" key="2">
    <source>
        <dbReference type="SAM" id="SignalP"/>
    </source>
</evidence>
<sequence>MVQLSTAFLGLVAVAASVNAAPVVLNKRIAQVIADSTHDWEQACLAANGGQRCNPLSITAFSTLLAAPGPCEQQDAADQMINLSKELGSSDMIRLTQLFVQQPRNSPNSVATPYCQKAPQNAELNGLFQCQFQGSNQNTFAGGATIGQAGTIPFGQNAPLNPLGSCPANPQGPIADGAQLNTITSNPNAPGGSAAPASASATAAATTKAAATTAAPATSVAAPASTSAPTSSGSSSSSGFLLANGQDAQALNKKFASLTADSSCTAGENACVNGGFAMCVGGKFTVVGCASGLTCAALPLVNSRGTSITCDTSADALARIAATGATGGLTG</sequence>
<organism evidence="3 4">
    <name type="scientific">Pholiota conissans</name>
    <dbReference type="NCBI Taxonomy" id="109636"/>
    <lineage>
        <taxon>Eukaryota</taxon>
        <taxon>Fungi</taxon>
        <taxon>Dikarya</taxon>
        <taxon>Basidiomycota</taxon>
        <taxon>Agaricomycotina</taxon>
        <taxon>Agaricomycetes</taxon>
        <taxon>Agaricomycetidae</taxon>
        <taxon>Agaricales</taxon>
        <taxon>Agaricineae</taxon>
        <taxon>Strophariaceae</taxon>
        <taxon>Pholiota</taxon>
    </lineage>
</organism>
<dbReference type="EMBL" id="MU155135">
    <property type="protein sequence ID" value="KAF9485474.1"/>
    <property type="molecule type" value="Genomic_DNA"/>
</dbReference>
<feature type="compositionally biased region" description="Polar residues" evidence="1">
    <location>
        <begin position="179"/>
        <end position="188"/>
    </location>
</feature>
<keyword evidence="2" id="KW-0732">Signal</keyword>
<proteinExistence type="predicted"/>
<evidence type="ECO:0000256" key="1">
    <source>
        <dbReference type="SAM" id="MobiDB-lite"/>
    </source>
</evidence>
<feature type="chain" id="PRO_5040237735" description="Carbohydrate-binding module family 19 domain-containing protein" evidence="2">
    <location>
        <begin position="21"/>
        <end position="331"/>
    </location>
</feature>
<comment type="caution">
    <text evidence="3">The sequence shown here is derived from an EMBL/GenBank/DDBJ whole genome shotgun (WGS) entry which is preliminary data.</text>
</comment>
<accession>A0A9P5ZFG8</accession>
<feature type="signal peptide" evidence="2">
    <location>
        <begin position="1"/>
        <end position="20"/>
    </location>
</feature>
<dbReference type="AlphaFoldDB" id="A0A9P5ZFG8"/>
<feature type="region of interest" description="Disordered" evidence="1">
    <location>
        <begin position="162"/>
        <end position="197"/>
    </location>
</feature>
<name>A0A9P5ZFG8_9AGAR</name>
<evidence type="ECO:0000313" key="3">
    <source>
        <dbReference type="EMBL" id="KAF9485474.1"/>
    </source>
</evidence>
<gene>
    <name evidence="3" type="ORF">BDN70DRAFT_823624</name>
</gene>
<evidence type="ECO:0000313" key="4">
    <source>
        <dbReference type="Proteomes" id="UP000807469"/>
    </source>
</evidence>
<dbReference type="OrthoDB" id="2362516at2759"/>
<keyword evidence="4" id="KW-1185">Reference proteome</keyword>
<feature type="region of interest" description="Disordered" evidence="1">
    <location>
        <begin position="216"/>
        <end position="239"/>
    </location>
</feature>
<dbReference type="Proteomes" id="UP000807469">
    <property type="component" value="Unassembled WGS sequence"/>
</dbReference>